<evidence type="ECO:0000313" key="8">
    <source>
        <dbReference type="EMBL" id="TDQ77291.1"/>
    </source>
</evidence>
<keyword evidence="6 7" id="KW-0472">Membrane</keyword>
<dbReference type="Pfam" id="PF03601">
    <property type="entry name" value="Cons_hypoth698"/>
    <property type="match status" value="1"/>
</dbReference>
<proteinExistence type="inferred from homology"/>
<gene>
    <name evidence="8" type="ORF">CLV99_2695</name>
</gene>
<feature type="transmembrane region" description="Helical" evidence="7">
    <location>
        <begin position="132"/>
        <end position="155"/>
    </location>
</feature>
<dbReference type="OrthoDB" id="9811391at2"/>
<dbReference type="Proteomes" id="UP000295292">
    <property type="component" value="Unassembled WGS sequence"/>
</dbReference>
<feature type="transmembrane region" description="Helical" evidence="7">
    <location>
        <begin position="228"/>
        <end position="245"/>
    </location>
</feature>
<dbReference type="GO" id="GO:0005886">
    <property type="term" value="C:plasma membrane"/>
    <property type="evidence" value="ECO:0007669"/>
    <property type="project" value="UniProtKB-SubCell"/>
</dbReference>
<protein>
    <submittedName>
        <fullName evidence="8">Putative integral membrane protein (TIGR00698 family)</fullName>
    </submittedName>
</protein>
<name>A0A4R6WMK8_9SPHI</name>
<evidence type="ECO:0000256" key="7">
    <source>
        <dbReference type="SAM" id="Phobius"/>
    </source>
</evidence>
<feature type="transmembrane region" description="Helical" evidence="7">
    <location>
        <begin position="104"/>
        <end position="126"/>
    </location>
</feature>
<evidence type="ECO:0000256" key="3">
    <source>
        <dbReference type="ARBA" id="ARBA00022475"/>
    </source>
</evidence>
<reference evidence="8 9" key="1">
    <citation type="submission" date="2019-03" db="EMBL/GenBank/DDBJ databases">
        <title>Genomic Encyclopedia of Archaeal and Bacterial Type Strains, Phase II (KMG-II): from individual species to whole genera.</title>
        <authorList>
            <person name="Goeker M."/>
        </authorList>
    </citation>
    <scope>NUCLEOTIDE SEQUENCE [LARGE SCALE GENOMIC DNA]</scope>
    <source>
        <strain evidence="8 9">DSM 28353</strain>
    </source>
</reference>
<feature type="transmembrane region" description="Helical" evidence="7">
    <location>
        <begin position="257"/>
        <end position="275"/>
    </location>
</feature>
<comment type="subcellular location">
    <subcellularLocation>
        <location evidence="1">Cell membrane</location>
        <topology evidence="1">Multi-pass membrane protein</topology>
    </subcellularLocation>
</comment>
<dbReference type="InterPro" id="IPR018383">
    <property type="entry name" value="UPF0324_pro"/>
</dbReference>
<dbReference type="EMBL" id="SNYV01000014">
    <property type="protein sequence ID" value="TDQ77291.1"/>
    <property type="molecule type" value="Genomic_DNA"/>
</dbReference>
<comment type="caution">
    <text evidence="8">The sequence shown here is derived from an EMBL/GenBank/DDBJ whole genome shotgun (WGS) entry which is preliminary data.</text>
</comment>
<feature type="transmembrane region" description="Helical" evidence="7">
    <location>
        <begin position="34"/>
        <end position="62"/>
    </location>
</feature>
<feature type="transmembrane region" description="Helical" evidence="7">
    <location>
        <begin position="281"/>
        <end position="301"/>
    </location>
</feature>
<feature type="transmembrane region" description="Helical" evidence="7">
    <location>
        <begin position="313"/>
        <end position="335"/>
    </location>
</feature>
<comment type="similarity">
    <text evidence="2">Belongs to the UPF0324 family.</text>
</comment>
<keyword evidence="5 7" id="KW-1133">Transmembrane helix</keyword>
<feature type="transmembrane region" description="Helical" evidence="7">
    <location>
        <begin position="74"/>
        <end position="92"/>
    </location>
</feature>
<evidence type="ECO:0000313" key="9">
    <source>
        <dbReference type="Proteomes" id="UP000295292"/>
    </source>
</evidence>
<accession>A0A4R6WMK8</accession>
<keyword evidence="9" id="KW-1185">Reference proteome</keyword>
<evidence type="ECO:0000256" key="5">
    <source>
        <dbReference type="ARBA" id="ARBA00022989"/>
    </source>
</evidence>
<evidence type="ECO:0000256" key="4">
    <source>
        <dbReference type="ARBA" id="ARBA00022692"/>
    </source>
</evidence>
<dbReference type="AlphaFoldDB" id="A0A4R6WMK8"/>
<evidence type="ECO:0000256" key="6">
    <source>
        <dbReference type="ARBA" id="ARBA00023136"/>
    </source>
</evidence>
<sequence>MLEKEHTNRLNKRLVNRSESACIFKNRHPLSIQAIIFVGVGVLCLFPFISAPLALLIGVIIAQCFNNPFPDTTAKLTHILLQVSVIGLGFGMDVESTIGASKNGFLLTVCSLFGILILGYVVGVVFKMDKKISFLITVGTAICGGSAIAAISPVIKAKQAQISVALGTIFILNAIALFLFPPLGHLFHLSENQFGLWSAVAIQDTSSVVGAASRYGEQALQIATSVKLTRALWIIPVTFGSAFLFKEKGTKIKIPYFIGLFVLAVLGNTYVQFLHELGTSIVALSKSGLTVVLFLIGSGLSLKVMRSVGIKPFVLGVLLWIGIAVPSLFVIVYFFN</sequence>
<dbReference type="PANTHER" id="PTHR30106:SF1">
    <property type="entry name" value="UPF0324 MEMBRANE PROTEIN FN0533"/>
    <property type="match status" value="1"/>
</dbReference>
<keyword evidence="4 7" id="KW-0812">Transmembrane</keyword>
<evidence type="ECO:0000256" key="2">
    <source>
        <dbReference type="ARBA" id="ARBA00007977"/>
    </source>
</evidence>
<feature type="transmembrane region" description="Helical" evidence="7">
    <location>
        <begin position="162"/>
        <end position="180"/>
    </location>
</feature>
<dbReference type="PANTHER" id="PTHR30106">
    <property type="entry name" value="INNER MEMBRANE PROTEIN YEIH-RELATED"/>
    <property type="match status" value="1"/>
</dbReference>
<organism evidence="8 9">
    <name type="scientific">Sphingobacterium yanglingense</name>
    <dbReference type="NCBI Taxonomy" id="1437280"/>
    <lineage>
        <taxon>Bacteria</taxon>
        <taxon>Pseudomonadati</taxon>
        <taxon>Bacteroidota</taxon>
        <taxon>Sphingobacteriia</taxon>
        <taxon>Sphingobacteriales</taxon>
        <taxon>Sphingobacteriaceae</taxon>
        <taxon>Sphingobacterium</taxon>
    </lineage>
</organism>
<evidence type="ECO:0000256" key="1">
    <source>
        <dbReference type="ARBA" id="ARBA00004651"/>
    </source>
</evidence>
<keyword evidence="3" id="KW-1003">Cell membrane</keyword>